<dbReference type="SUPFAM" id="SSF52540">
    <property type="entry name" value="P-loop containing nucleoside triphosphate hydrolases"/>
    <property type="match status" value="1"/>
</dbReference>
<sequence>METEKMKEYIMDFSLDNCALGNQGYNRILLQLFGYQGHGKSSFINSCKYVIDDSEYREFANVAKGENESETRKRSSYKLTENVTLVDNRGAGKMSKMETGEIYLQLGNFLPLDKEVEWQTNFGDMVNKVLRSEGQEVAADFIVPIFVYSGKTGMGKDADLSEIISSAREITGIDPAVVITHELCISADKLKQLGDRFREKGARNIYPVENYTEKDKLKTRGKHTAILKCLYESLMDVEFRMNNKLDPIQERIQRKEFLISYAHNRALEKQKEKYEHERFLEKKAMERALEEERERTRQEKARNKPWYQLW</sequence>
<dbReference type="Gene3D" id="3.40.50.300">
    <property type="entry name" value="P-loop containing nucleotide triphosphate hydrolases"/>
    <property type="match status" value="1"/>
</dbReference>
<dbReference type="Proteomes" id="UP000694892">
    <property type="component" value="Unassembled WGS sequence"/>
</dbReference>
<protein>
    <submittedName>
        <fullName evidence="2">Uncharacterized protein</fullName>
    </submittedName>
</protein>
<reference evidence="2" key="1">
    <citation type="submission" date="2016-05" db="EMBL/GenBank/DDBJ databases">
        <title>WGS assembly of Xenopus laevis.</title>
        <authorList>
            <person name="Session A."/>
            <person name="Uno Y."/>
            <person name="Kwon T."/>
            <person name="Chapman J."/>
            <person name="Toyoda A."/>
            <person name="Takahashi S."/>
            <person name="Fukui A."/>
            <person name="Hikosaka A."/>
            <person name="Putnam N."/>
            <person name="Stites J."/>
            <person name="Van Heeringen S."/>
            <person name="Quigley I."/>
            <person name="Heinz S."/>
            <person name="Hellsten U."/>
            <person name="Lyons J."/>
            <person name="Suzuki A."/>
            <person name="Kondo M."/>
            <person name="Ogino H."/>
            <person name="Ochi H."/>
            <person name="Bogdanovic O."/>
            <person name="Lister R."/>
            <person name="Georgiou G."/>
            <person name="Paranjpe S."/>
            <person name="Van Kruijsbergen I."/>
            <person name="Mozaffari S."/>
            <person name="Shu S."/>
            <person name="Schmutz J."/>
            <person name="Jenkins J."/>
            <person name="Grimwood J."/>
            <person name="Carlson J."/>
            <person name="Mitros T."/>
            <person name="Simakov O."/>
            <person name="Heald R."/>
            <person name="Miller K."/>
            <person name="Haudenschild C."/>
            <person name="Kuroki Y."/>
            <person name="Tanaka T."/>
            <person name="Michiue T."/>
            <person name="Watanabe M."/>
            <person name="Kinoshita T."/>
            <person name="Ohta Y."/>
            <person name="Mawaribuchi S."/>
            <person name="Suzuki Y."/>
            <person name="Haramoto Y."/>
            <person name="Yamamoto T."/>
            <person name="Takagi C."/>
            <person name="Kitzman J."/>
            <person name="Shendure J."/>
            <person name="Nakayama T."/>
            <person name="Izutsu Y."/>
            <person name="Robert J."/>
            <person name="Dichmann D."/>
            <person name="Flajnik M."/>
            <person name="Houston D."/>
            <person name="Marcotte E."/>
            <person name="Wallingford J."/>
            <person name="Ito Y."/>
            <person name="Asashima M."/>
            <person name="Ueno N."/>
            <person name="Matsuda Y."/>
            <person name="Jan Veenstra G."/>
            <person name="Fujiyama A."/>
            <person name="Harland R."/>
            <person name="Taira M."/>
            <person name="Rokhsar D.S."/>
        </authorList>
    </citation>
    <scope>NUCLEOTIDE SEQUENCE</scope>
    <source>
        <strain evidence="2">J</strain>
        <tissue evidence="2">Blood</tissue>
    </source>
</reference>
<gene>
    <name evidence="2" type="ORF">XELAEV_18000158mg</name>
</gene>
<feature type="region of interest" description="Disordered" evidence="1">
    <location>
        <begin position="290"/>
        <end position="310"/>
    </location>
</feature>
<evidence type="ECO:0000256" key="1">
    <source>
        <dbReference type="SAM" id="MobiDB-lite"/>
    </source>
</evidence>
<dbReference type="InterPro" id="IPR027417">
    <property type="entry name" value="P-loop_NTPase"/>
</dbReference>
<evidence type="ECO:0000313" key="2">
    <source>
        <dbReference type="EMBL" id="OCT56405.1"/>
    </source>
</evidence>
<proteinExistence type="predicted"/>
<accession>A0A974GZD0</accession>
<name>A0A974GZD0_XENLA</name>
<organism evidence="2">
    <name type="scientific">Xenopus laevis</name>
    <name type="common">African clawed frog</name>
    <dbReference type="NCBI Taxonomy" id="8355"/>
    <lineage>
        <taxon>Eukaryota</taxon>
        <taxon>Metazoa</taxon>
        <taxon>Chordata</taxon>
        <taxon>Craniata</taxon>
        <taxon>Vertebrata</taxon>
        <taxon>Euteleostomi</taxon>
        <taxon>Amphibia</taxon>
        <taxon>Batrachia</taxon>
        <taxon>Anura</taxon>
        <taxon>Pipoidea</taxon>
        <taxon>Pipidae</taxon>
        <taxon>Xenopodinae</taxon>
        <taxon>Xenopus</taxon>
        <taxon>Xenopus</taxon>
    </lineage>
</organism>
<feature type="compositionally biased region" description="Basic and acidic residues" evidence="1">
    <location>
        <begin position="290"/>
        <end position="302"/>
    </location>
</feature>
<dbReference type="AlphaFoldDB" id="A0A974GZD0"/>
<dbReference type="EMBL" id="KV467283">
    <property type="protein sequence ID" value="OCT56405.1"/>
    <property type="molecule type" value="Genomic_DNA"/>
</dbReference>